<dbReference type="InterPro" id="IPR047767">
    <property type="entry name" value="PSP1-like"/>
</dbReference>
<dbReference type="STRING" id="684065.SAMN05421738_10925"/>
<sequence length="558" mass="63595">MGCGSCGTSNSGLPKGCNNNGACGTDGCGKLSVFDWLSNMKLPNGQERFNFVEVRFKNDRKFYYKNENNISLNIGEVVAVEGTPGHDIGVVTLTGELVRIQMKKKNLTWEGEDIKKVYRKANQKDIETWHEFREREKQTMIDSRIMAKNHGLEMKICDVEYQGDGAKVTFYYTAEGRVDFRQLIKDYASKFAVRIEMKQIGYRQEAAKIGGIGSCGRELCCSTWLTDFRSVSTAAARYQQLSINSQKLAGQCGKLKCCLNFELDSYLDALNTFPSMESRFETEKGWTHCVKIDVFKKEMWFAYERGGVVWYKFSVEDIQEFLAMSAKGLKTEPLEELAKNVEEVKPDFTDVIGEDSLERFERKEKQKSKRKKIKKPTNPTAEKANANTNAIKPQPAKQKQPNEAKDAPNRVENKPGKNPNQSKKNNQNRPQKNSNPNQNPNQQKQNPPKEKQQPTQNGDQKQVQQNPDQPKEQGANRNRNQQKRKPNTPNPNSQNNPANQENQQPKKLPQQNNQTAEPKKTNVSGENQNNDTEPNPNKSKNRNKKRFNRGPKPDNTQQ</sequence>
<dbReference type="EMBL" id="FOUZ01000009">
    <property type="protein sequence ID" value="SFN25192.1"/>
    <property type="molecule type" value="Genomic_DNA"/>
</dbReference>
<evidence type="ECO:0000313" key="3">
    <source>
        <dbReference type="EMBL" id="SFN25192.1"/>
    </source>
</evidence>
<evidence type="ECO:0000313" key="4">
    <source>
        <dbReference type="Proteomes" id="UP000199149"/>
    </source>
</evidence>
<dbReference type="GO" id="GO:0005737">
    <property type="term" value="C:cytoplasm"/>
    <property type="evidence" value="ECO:0007669"/>
    <property type="project" value="TreeGrafter"/>
</dbReference>
<dbReference type="Proteomes" id="UP000199149">
    <property type="component" value="Unassembled WGS sequence"/>
</dbReference>
<organism evidence="3 4">
    <name type="scientific">Algoriella xinjiangensis</name>
    <dbReference type="NCBI Taxonomy" id="684065"/>
    <lineage>
        <taxon>Bacteria</taxon>
        <taxon>Pseudomonadati</taxon>
        <taxon>Bacteroidota</taxon>
        <taxon>Flavobacteriia</taxon>
        <taxon>Flavobacteriales</taxon>
        <taxon>Weeksellaceae</taxon>
        <taxon>Algoriella</taxon>
    </lineage>
</organism>
<feature type="compositionally biased region" description="Polar residues" evidence="1">
    <location>
        <begin position="458"/>
        <end position="468"/>
    </location>
</feature>
<keyword evidence="4" id="KW-1185">Reference proteome</keyword>
<reference evidence="4" key="1">
    <citation type="submission" date="2016-10" db="EMBL/GenBank/DDBJ databases">
        <authorList>
            <person name="Varghese N."/>
            <person name="Submissions S."/>
        </authorList>
    </citation>
    <scope>NUCLEOTIDE SEQUENCE [LARGE SCALE GENOMIC DNA]</scope>
    <source>
        <strain evidence="4">XJ109</strain>
    </source>
</reference>
<evidence type="ECO:0000256" key="1">
    <source>
        <dbReference type="SAM" id="MobiDB-lite"/>
    </source>
</evidence>
<dbReference type="OrthoDB" id="9779344at2"/>
<dbReference type="PANTHER" id="PTHR43830:SF3">
    <property type="entry name" value="PROTEIN PSP1"/>
    <property type="match status" value="1"/>
</dbReference>
<evidence type="ECO:0000259" key="2">
    <source>
        <dbReference type="PROSITE" id="PS51411"/>
    </source>
</evidence>
<feature type="compositionally biased region" description="Low complexity" evidence="1">
    <location>
        <begin position="490"/>
        <end position="514"/>
    </location>
</feature>
<feature type="compositionally biased region" description="Basic residues" evidence="1">
    <location>
        <begin position="539"/>
        <end position="549"/>
    </location>
</feature>
<protein>
    <submittedName>
        <fullName evidence="3">Cell fate regulator YaaT, PSP1 superfamily (Controls sporulation, competence, biofilm development)</fullName>
    </submittedName>
</protein>
<gene>
    <name evidence="3" type="ORF">SAMN05421738_10925</name>
</gene>
<feature type="compositionally biased region" description="Low complexity" evidence="1">
    <location>
        <begin position="416"/>
        <end position="446"/>
    </location>
</feature>
<dbReference type="Pfam" id="PF04468">
    <property type="entry name" value="PSP1"/>
    <property type="match status" value="1"/>
</dbReference>
<dbReference type="PANTHER" id="PTHR43830">
    <property type="entry name" value="PROTEIN PSP1"/>
    <property type="match status" value="1"/>
</dbReference>
<feature type="compositionally biased region" description="Polar residues" evidence="1">
    <location>
        <begin position="377"/>
        <end position="399"/>
    </location>
</feature>
<feature type="domain" description="PSP1 C-terminal" evidence="2">
    <location>
        <begin position="115"/>
        <end position="200"/>
    </location>
</feature>
<feature type="region of interest" description="Disordered" evidence="1">
    <location>
        <begin position="359"/>
        <end position="558"/>
    </location>
</feature>
<dbReference type="NCBIfam" id="NF041131">
    <property type="entry name" value="RicT_YaaT_fam"/>
    <property type="match status" value="1"/>
</dbReference>
<name>A0A1I4XHL8_9FLAO</name>
<dbReference type="RefSeq" id="WP_092908452.1">
    <property type="nucleotide sequence ID" value="NZ_FOUZ01000009.1"/>
</dbReference>
<dbReference type="PROSITE" id="PS51411">
    <property type="entry name" value="PSP1_C"/>
    <property type="match status" value="1"/>
</dbReference>
<feature type="compositionally biased region" description="Basic residues" evidence="1">
    <location>
        <begin position="365"/>
        <end position="375"/>
    </location>
</feature>
<feature type="compositionally biased region" description="Polar residues" evidence="1">
    <location>
        <begin position="521"/>
        <end position="533"/>
    </location>
</feature>
<proteinExistence type="predicted"/>
<accession>A0A1I4XHL8</accession>
<dbReference type="AlphaFoldDB" id="A0A1I4XHL8"/>
<feature type="compositionally biased region" description="Basic and acidic residues" evidence="1">
    <location>
        <begin position="400"/>
        <end position="415"/>
    </location>
</feature>
<dbReference type="InterPro" id="IPR007557">
    <property type="entry name" value="PSP1_C"/>
</dbReference>